<dbReference type="EMBL" id="VSSQ01025915">
    <property type="protein sequence ID" value="MPM74367.1"/>
    <property type="molecule type" value="Genomic_DNA"/>
</dbReference>
<keyword evidence="1" id="KW-1133">Transmembrane helix</keyword>
<accession>A0A645CBQ0</accession>
<name>A0A645CBQ0_9ZZZZ</name>
<protein>
    <submittedName>
        <fullName evidence="2">Uncharacterized protein</fullName>
    </submittedName>
</protein>
<dbReference type="AlphaFoldDB" id="A0A645CBQ0"/>
<proteinExistence type="predicted"/>
<evidence type="ECO:0000313" key="2">
    <source>
        <dbReference type="EMBL" id="MPM74367.1"/>
    </source>
</evidence>
<reference evidence="2" key="1">
    <citation type="submission" date="2019-08" db="EMBL/GenBank/DDBJ databases">
        <authorList>
            <person name="Kucharzyk K."/>
            <person name="Murdoch R.W."/>
            <person name="Higgins S."/>
            <person name="Loffler F."/>
        </authorList>
    </citation>
    <scope>NUCLEOTIDE SEQUENCE</scope>
</reference>
<sequence>MIVVNLYLSILITKLQAKLYVLRKRSRLLLGQGSHNRKKQLTTSFQRINVFFFKNNSYVLFFELPYILQAVNGVSCKSADGLGNNHINFTGHAILNHTVEAFTFLSVGAGNTIIGINTCELPFFISSNIIGVMLHLYFIATSLFIAVSTYSTVRCDL</sequence>
<evidence type="ECO:0000256" key="1">
    <source>
        <dbReference type="SAM" id="Phobius"/>
    </source>
</evidence>
<keyword evidence="1" id="KW-0812">Transmembrane</keyword>
<comment type="caution">
    <text evidence="2">The sequence shown here is derived from an EMBL/GenBank/DDBJ whole genome shotgun (WGS) entry which is preliminary data.</text>
</comment>
<keyword evidence="1" id="KW-0472">Membrane</keyword>
<gene>
    <name evidence="2" type="ORF">SDC9_121355</name>
</gene>
<organism evidence="2">
    <name type="scientific">bioreactor metagenome</name>
    <dbReference type="NCBI Taxonomy" id="1076179"/>
    <lineage>
        <taxon>unclassified sequences</taxon>
        <taxon>metagenomes</taxon>
        <taxon>ecological metagenomes</taxon>
    </lineage>
</organism>
<feature type="transmembrane region" description="Helical" evidence="1">
    <location>
        <begin position="134"/>
        <end position="153"/>
    </location>
</feature>